<reference evidence="3" key="1">
    <citation type="submission" date="2020-04" db="EMBL/GenBank/DDBJ databases">
        <title>Hybrid Assembly of Korean Phytophthora infestans isolates.</title>
        <authorList>
            <person name="Prokchorchik M."/>
            <person name="Lee Y."/>
            <person name="Seo J."/>
            <person name="Cho J.-H."/>
            <person name="Park Y.-E."/>
            <person name="Jang D.-C."/>
            <person name="Im J.-S."/>
            <person name="Choi J.-G."/>
            <person name="Park H.-J."/>
            <person name="Lee G.-B."/>
            <person name="Lee Y.-G."/>
            <person name="Hong S.-Y."/>
            <person name="Cho K."/>
            <person name="Sohn K.H."/>
        </authorList>
    </citation>
    <scope>NUCLEOTIDE SEQUENCE</scope>
    <source>
        <strain evidence="3">KR_1_A1</strain>
        <strain evidence="4">KR_2_A2</strain>
    </source>
</reference>
<dbReference type="AlphaFoldDB" id="A0A833T5C2"/>
<feature type="compositionally biased region" description="Polar residues" evidence="1">
    <location>
        <begin position="281"/>
        <end position="315"/>
    </location>
</feature>
<feature type="region of interest" description="Disordered" evidence="1">
    <location>
        <begin position="231"/>
        <end position="317"/>
    </location>
</feature>
<dbReference type="InterPro" id="IPR007889">
    <property type="entry name" value="HTH_Psq"/>
</dbReference>
<evidence type="ECO:0000313" key="3">
    <source>
        <dbReference type="EMBL" id="KAF4039900.1"/>
    </source>
</evidence>
<dbReference type="Pfam" id="PF05225">
    <property type="entry name" value="HTH_psq"/>
    <property type="match status" value="1"/>
</dbReference>
<evidence type="ECO:0000313" key="5">
    <source>
        <dbReference type="Proteomes" id="UP000602510"/>
    </source>
</evidence>
<dbReference type="Proteomes" id="UP000704712">
    <property type="component" value="Unassembled WGS sequence"/>
</dbReference>
<dbReference type="InterPro" id="IPR009057">
    <property type="entry name" value="Homeodomain-like_sf"/>
</dbReference>
<dbReference type="Proteomes" id="UP000602510">
    <property type="component" value="Unassembled WGS sequence"/>
</dbReference>
<evidence type="ECO:0000256" key="1">
    <source>
        <dbReference type="SAM" id="MobiDB-lite"/>
    </source>
</evidence>
<accession>A0A833T5C2</accession>
<dbReference type="EMBL" id="WSZM01000157">
    <property type="protein sequence ID" value="KAF4039900.1"/>
    <property type="molecule type" value="Genomic_DNA"/>
</dbReference>
<sequence>MSHHMNLHHRDLSSACVRRYLSEADEKEALRKLMEKLRHQKRITSDDVRMEIRTVASQGGAVALPLDFPPSGWVLEFKRVHGFMYFNNFVFGAASSRSRSGVEAAAAFGLPARLEVAPLRSAVAPTNNTYTTTITPTANPTNMNSNNSSSSTTAHARGNTTEGDKETSKDRNGSRSSKPAHAVMSSMPPPGPRARFNNEIQRNFSQRHQQHLQQQQRRAILVDGHRRAAAWSMPLRDSSGGDEEMRLNASTSSSENDATTDPSNSPRGERDGDVGPALGVETSSTQPSSQHAVSNNASSMEEMQDTTSDASSYNDNRGYKLSHTVSAETWEKAIAAVEQQGMSLRAAAKLYGVHFAALHRRVKKRAQAVHAKGTSDYFHPSDEAGIMRVVVARAELGVLMTFDELMRLVESAALRKLPDISMDSARKLLTRFQSRNEQSVRHIIEDWPPSLPAVDVSSTEGIRPPYRPYLEHPGFDFGPKPPVIRRPQSVGASAAAMAAAAKTSLFVPPTHLGPPSSSVKGRVNDTRRSKVRFVDGAMTLDDGQLPNGRLHFMGPRARSEGDGDAVMVV</sequence>
<comment type="caution">
    <text evidence="3">The sequence shown here is derived from an EMBL/GenBank/DDBJ whole genome shotgun (WGS) entry which is preliminary data.</text>
</comment>
<feature type="domain" description="HTH psq-type" evidence="2">
    <location>
        <begin position="331"/>
        <end position="365"/>
    </location>
</feature>
<organism evidence="3 5">
    <name type="scientific">Phytophthora infestans</name>
    <name type="common">Potato late blight agent</name>
    <name type="synonym">Botrytis infestans</name>
    <dbReference type="NCBI Taxonomy" id="4787"/>
    <lineage>
        <taxon>Eukaryota</taxon>
        <taxon>Sar</taxon>
        <taxon>Stramenopiles</taxon>
        <taxon>Oomycota</taxon>
        <taxon>Peronosporomycetes</taxon>
        <taxon>Peronosporales</taxon>
        <taxon>Peronosporaceae</taxon>
        <taxon>Phytophthora</taxon>
    </lineage>
</organism>
<dbReference type="EMBL" id="JAACNO010003219">
    <property type="protein sequence ID" value="KAF4127843.1"/>
    <property type="molecule type" value="Genomic_DNA"/>
</dbReference>
<dbReference type="GO" id="GO:0003677">
    <property type="term" value="F:DNA binding"/>
    <property type="evidence" value="ECO:0007669"/>
    <property type="project" value="InterPro"/>
</dbReference>
<keyword evidence="5" id="KW-1185">Reference proteome</keyword>
<feature type="compositionally biased region" description="Basic and acidic residues" evidence="1">
    <location>
        <begin position="162"/>
        <end position="173"/>
    </location>
</feature>
<name>A0A833T5C2_PHYIN</name>
<dbReference type="SUPFAM" id="SSF46689">
    <property type="entry name" value="Homeodomain-like"/>
    <property type="match status" value="1"/>
</dbReference>
<feature type="compositionally biased region" description="Low complexity" evidence="1">
    <location>
        <begin position="127"/>
        <end position="154"/>
    </location>
</feature>
<proteinExistence type="predicted"/>
<evidence type="ECO:0000259" key="2">
    <source>
        <dbReference type="Pfam" id="PF05225"/>
    </source>
</evidence>
<feature type="region of interest" description="Disordered" evidence="1">
    <location>
        <begin position="127"/>
        <end position="197"/>
    </location>
</feature>
<dbReference type="Gene3D" id="1.10.10.60">
    <property type="entry name" value="Homeodomain-like"/>
    <property type="match status" value="1"/>
</dbReference>
<feature type="compositionally biased region" description="Polar residues" evidence="1">
    <location>
        <begin position="248"/>
        <end position="266"/>
    </location>
</feature>
<gene>
    <name evidence="3" type="ORF">GN244_ATG07845</name>
    <name evidence="4" type="ORF">GN958_ATG22959</name>
</gene>
<protein>
    <submittedName>
        <fullName evidence="4">Helix-turn-helix Psq domain</fullName>
    </submittedName>
    <submittedName>
        <fullName evidence="3">Helix-turn-helix domain-containing protein</fullName>
    </submittedName>
</protein>
<evidence type="ECO:0000313" key="4">
    <source>
        <dbReference type="EMBL" id="KAF4127843.1"/>
    </source>
</evidence>